<dbReference type="Proteomes" id="UP001356095">
    <property type="component" value="Unassembled WGS sequence"/>
</dbReference>
<evidence type="ECO:0000313" key="3">
    <source>
        <dbReference type="Proteomes" id="UP001356095"/>
    </source>
</evidence>
<keyword evidence="1" id="KW-0812">Transmembrane</keyword>
<keyword evidence="3" id="KW-1185">Reference proteome</keyword>
<comment type="caution">
    <text evidence="2">The sequence shown here is derived from an EMBL/GenBank/DDBJ whole genome shotgun (WGS) entry which is preliminary data.</text>
</comment>
<gene>
    <name evidence="2" type="ORF">Q8791_23550</name>
</gene>
<name>A0ABU7KF28_9ACTN</name>
<feature type="transmembrane region" description="Helical" evidence="1">
    <location>
        <begin position="32"/>
        <end position="58"/>
    </location>
</feature>
<sequence>MSREDAQLHLTAATCYLGVFTTISLLSGNWGYLVGGLIMALVVAPLAFLAGYVVYRFFGWVLEVNR</sequence>
<dbReference type="EMBL" id="JAUZMY010000026">
    <property type="protein sequence ID" value="MEE2040197.1"/>
    <property type="molecule type" value="Genomic_DNA"/>
</dbReference>
<protein>
    <submittedName>
        <fullName evidence="2">Uncharacterized protein</fullName>
    </submittedName>
</protein>
<feature type="transmembrane region" description="Helical" evidence="1">
    <location>
        <begin position="7"/>
        <end position="26"/>
    </location>
</feature>
<evidence type="ECO:0000313" key="2">
    <source>
        <dbReference type="EMBL" id="MEE2040197.1"/>
    </source>
</evidence>
<proteinExistence type="predicted"/>
<reference evidence="2 3" key="1">
    <citation type="submission" date="2023-08" db="EMBL/GenBank/DDBJ databases">
        <authorList>
            <person name="Girao M."/>
            <person name="Carvalho M.F."/>
        </authorList>
    </citation>
    <scope>NUCLEOTIDE SEQUENCE [LARGE SCALE GENOMIC DNA]</scope>
    <source>
        <strain evidence="2 3">CT-R113</strain>
    </source>
</reference>
<accession>A0ABU7KF28</accession>
<organism evidence="2 3">
    <name type="scientific">Nocardiopsis codii</name>
    <dbReference type="NCBI Taxonomy" id="3065942"/>
    <lineage>
        <taxon>Bacteria</taxon>
        <taxon>Bacillati</taxon>
        <taxon>Actinomycetota</taxon>
        <taxon>Actinomycetes</taxon>
        <taxon>Streptosporangiales</taxon>
        <taxon>Nocardiopsidaceae</taxon>
        <taxon>Nocardiopsis</taxon>
    </lineage>
</organism>
<evidence type="ECO:0000256" key="1">
    <source>
        <dbReference type="SAM" id="Phobius"/>
    </source>
</evidence>
<dbReference type="RefSeq" id="WP_330093966.1">
    <property type="nucleotide sequence ID" value="NZ_JAUZMY010000026.1"/>
</dbReference>
<keyword evidence="1" id="KW-0472">Membrane</keyword>
<keyword evidence="1" id="KW-1133">Transmembrane helix</keyword>